<dbReference type="AlphaFoldDB" id="A0A1S2XN26"/>
<dbReference type="PROSITE" id="PS51683">
    <property type="entry name" value="SAM_OMT_II"/>
    <property type="match status" value="1"/>
</dbReference>
<reference evidence="8" key="1">
    <citation type="journal article" date="2013" name="Nat. Biotechnol.">
        <title>Draft genome sequence of chickpea (Cicer arietinum) provides a resource for trait improvement.</title>
        <authorList>
            <person name="Varshney R.K."/>
            <person name="Song C."/>
            <person name="Saxena R.K."/>
            <person name="Azam S."/>
            <person name="Yu S."/>
            <person name="Sharpe A.G."/>
            <person name="Cannon S."/>
            <person name="Baek J."/>
            <person name="Rosen B.D."/>
            <person name="Tar'an B."/>
            <person name="Millan T."/>
            <person name="Zhang X."/>
            <person name="Ramsay L.D."/>
            <person name="Iwata A."/>
            <person name="Wang Y."/>
            <person name="Nelson W."/>
            <person name="Farmer A.D."/>
            <person name="Gaur P.M."/>
            <person name="Soderlund C."/>
            <person name="Penmetsa R.V."/>
            <person name="Xu C."/>
            <person name="Bharti A.K."/>
            <person name="He W."/>
            <person name="Winter P."/>
            <person name="Zhao S."/>
            <person name="Hane J.K."/>
            <person name="Carrasquilla-Garcia N."/>
            <person name="Condie J.A."/>
            <person name="Upadhyaya H.D."/>
            <person name="Luo M.C."/>
            <person name="Thudi M."/>
            <person name="Gowda C.L."/>
            <person name="Singh N.P."/>
            <person name="Lichtenzveig J."/>
            <person name="Gali K.K."/>
            <person name="Rubio J."/>
            <person name="Nadarajan N."/>
            <person name="Dolezel J."/>
            <person name="Bansal K.C."/>
            <person name="Xu X."/>
            <person name="Edwards D."/>
            <person name="Zhang G."/>
            <person name="Kahl G."/>
            <person name="Gil J."/>
            <person name="Singh K.B."/>
            <person name="Datta S.K."/>
            <person name="Jackson S.A."/>
            <person name="Wang J."/>
            <person name="Cook D.R."/>
        </authorList>
    </citation>
    <scope>NUCLEOTIDE SEQUENCE [LARGE SCALE GENOMIC DNA]</scope>
    <source>
        <strain evidence="8">cv. CDC Frontier</strain>
    </source>
</reference>
<dbReference type="InterPro" id="IPR036390">
    <property type="entry name" value="WH_DNA-bd_sf"/>
</dbReference>
<keyword evidence="8" id="KW-1185">Reference proteome</keyword>
<dbReference type="InterPro" id="IPR018247">
    <property type="entry name" value="EF_Hand_1_Ca_BS"/>
</dbReference>
<dbReference type="Pfam" id="PF00891">
    <property type="entry name" value="Methyltransf_2"/>
    <property type="match status" value="1"/>
</dbReference>
<evidence type="ECO:0000256" key="3">
    <source>
        <dbReference type="ARBA" id="ARBA00022691"/>
    </source>
</evidence>
<feature type="active site" description="Proton acceptor" evidence="4">
    <location>
        <position position="272"/>
    </location>
</feature>
<dbReference type="RefSeq" id="XP_004491872.3">
    <property type="nucleotide sequence ID" value="XM_004491815.3"/>
</dbReference>
<dbReference type="GO" id="GO:0008171">
    <property type="term" value="F:O-methyltransferase activity"/>
    <property type="evidence" value="ECO:0007669"/>
    <property type="project" value="InterPro"/>
</dbReference>
<evidence type="ECO:0000313" key="8">
    <source>
        <dbReference type="Proteomes" id="UP000087171"/>
    </source>
</evidence>
<evidence type="ECO:0000259" key="7">
    <source>
        <dbReference type="Pfam" id="PF08100"/>
    </source>
</evidence>
<dbReference type="SUPFAM" id="SSF53335">
    <property type="entry name" value="S-adenosyl-L-methionine-dependent methyltransferases"/>
    <property type="match status" value="1"/>
</dbReference>
<evidence type="ECO:0000256" key="5">
    <source>
        <dbReference type="SAM" id="Phobius"/>
    </source>
</evidence>
<dbReference type="PANTHER" id="PTHR11746">
    <property type="entry name" value="O-METHYLTRANSFERASE"/>
    <property type="match status" value="1"/>
</dbReference>
<dbReference type="InterPro" id="IPR016461">
    <property type="entry name" value="COMT-like"/>
</dbReference>
<dbReference type="FunFam" id="1.10.10.10:FF:000357">
    <property type="entry name" value="Caffeic acid 3-O-methyltransferase"/>
    <property type="match status" value="1"/>
</dbReference>
<keyword evidence="3" id="KW-0949">S-adenosyl-L-methionine</keyword>
<keyword evidence="2" id="KW-0808">Transferase</keyword>
<sequence>MENPQTSKDNYVLNAMVLGANLVFPAVLNAAMELNLFNIIAKEISSQDDNNKGGFISTFEIASKLSTQHSELPNRLDRMLRLLASYSLLSVSTRTNDDDGNIVRFYGITSLGKYFVSYDNNDDYLGSMISYMCHPTLLGVWLNLKETIMESEIDLFKKVHGISIYDYFEKDPQINEIFNKSMTETCTAHMKGILEIYKGYEGLTTLVDVGGGNGQSLKMILSKYPSIIKAINFDLPQVIENAPPFSGIEHVGGNMFECVPQGDAIMLKFVCHNWSDEKCLEILSNCHKALPPKGKVILVEFISPEDSESTNISYKLTSTIDMMFITTGGRERTLKEYENLSKSSGFSKLEVVCLVFSILGVIQINNYIISIVVGLACQFY</sequence>
<dbReference type="KEGG" id="cam:101502419"/>
<dbReference type="Gene3D" id="1.10.10.10">
    <property type="entry name" value="Winged helix-like DNA-binding domain superfamily/Winged helix DNA-binding domain"/>
    <property type="match status" value="1"/>
</dbReference>
<dbReference type="PaxDb" id="3827-XP_004491872.1"/>
<proteinExistence type="predicted"/>
<feature type="domain" description="O-methyltransferase dimerisation" evidence="7">
    <location>
        <begin position="22"/>
        <end position="116"/>
    </location>
</feature>
<dbReference type="Gene3D" id="3.40.50.150">
    <property type="entry name" value="Vaccinia Virus protein VP39"/>
    <property type="match status" value="1"/>
</dbReference>
<organism evidence="8 9">
    <name type="scientific">Cicer arietinum</name>
    <name type="common">Chickpea</name>
    <name type="synonym">Garbanzo</name>
    <dbReference type="NCBI Taxonomy" id="3827"/>
    <lineage>
        <taxon>Eukaryota</taxon>
        <taxon>Viridiplantae</taxon>
        <taxon>Streptophyta</taxon>
        <taxon>Embryophyta</taxon>
        <taxon>Tracheophyta</taxon>
        <taxon>Spermatophyta</taxon>
        <taxon>Magnoliopsida</taxon>
        <taxon>eudicotyledons</taxon>
        <taxon>Gunneridae</taxon>
        <taxon>Pentapetalae</taxon>
        <taxon>rosids</taxon>
        <taxon>fabids</taxon>
        <taxon>Fabales</taxon>
        <taxon>Fabaceae</taxon>
        <taxon>Papilionoideae</taxon>
        <taxon>50 kb inversion clade</taxon>
        <taxon>NPAAA clade</taxon>
        <taxon>Hologalegina</taxon>
        <taxon>IRL clade</taxon>
        <taxon>Cicereae</taxon>
        <taxon>Cicer</taxon>
    </lineage>
</organism>
<keyword evidence="5" id="KW-0812">Transmembrane</keyword>
<dbReference type="InterPro" id="IPR012967">
    <property type="entry name" value="COMT_dimerisation"/>
</dbReference>
<dbReference type="PROSITE" id="PS00018">
    <property type="entry name" value="EF_HAND_1"/>
    <property type="match status" value="1"/>
</dbReference>
<accession>A0A1S2XN26</accession>
<feature type="transmembrane region" description="Helical" evidence="5">
    <location>
        <begin position="12"/>
        <end position="32"/>
    </location>
</feature>
<reference evidence="9" key="2">
    <citation type="submission" date="2025-08" db="UniProtKB">
        <authorList>
            <consortium name="RefSeq"/>
        </authorList>
    </citation>
    <scope>IDENTIFICATION</scope>
    <source>
        <tissue evidence="9">Etiolated seedlings</tissue>
    </source>
</reference>
<dbReference type="OrthoDB" id="1606438at2759"/>
<dbReference type="SUPFAM" id="SSF46785">
    <property type="entry name" value="Winged helix' DNA-binding domain"/>
    <property type="match status" value="1"/>
</dbReference>
<evidence type="ECO:0000259" key="6">
    <source>
        <dbReference type="Pfam" id="PF00891"/>
    </source>
</evidence>
<dbReference type="PIRSF" id="PIRSF005739">
    <property type="entry name" value="O-mtase"/>
    <property type="match status" value="1"/>
</dbReference>
<dbReference type="GO" id="GO:0032259">
    <property type="term" value="P:methylation"/>
    <property type="evidence" value="ECO:0007669"/>
    <property type="project" value="UniProtKB-KW"/>
</dbReference>
<dbReference type="Pfam" id="PF08100">
    <property type="entry name" value="Dimerisation"/>
    <property type="match status" value="1"/>
</dbReference>
<dbReference type="GO" id="GO:0008757">
    <property type="term" value="F:S-adenosylmethionine-dependent methyltransferase activity"/>
    <property type="evidence" value="ECO:0007669"/>
    <property type="project" value="UniProtKB-ARBA"/>
</dbReference>
<evidence type="ECO:0000256" key="2">
    <source>
        <dbReference type="ARBA" id="ARBA00022679"/>
    </source>
</evidence>
<feature type="transmembrane region" description="Helical" evidence="5">
    <location>
        <begin position="351"/>
        <end position="376"/>
    </location>
</feature>
<evidence type="ECO:0000313" key="9">
    <source>
        <dbReference type="RefSeq" id="XP_004491872.3"/>
    </source>
</evidence>
<protein>
    <submittedName>
        <fullName evidence="9">Isoliquiritigenin 2'-O-methyltransferase-like</fullName>
    </submittedName>
</protein>
<evidence type="ECO:0000256" key="4">
    <source>
        <dbReference type="PIRSR" id="PIRSR005739-1"/>
    </source>
</evidence>
<keyword evidence="5" id="KW-0472">Membrane</keyword>
<gene>
    <name evidence="9" type="primary">LOC101502419</name>
</gene>
<keyword evidence="1" id="KW-0489">Methyltransferase</keyword>
<name>A0A1S2XN26_CICAR</name>
<feature type="domain" description="O-methyltransferase C-terminal" evidence="6">
    <location>
        <begin position="141"/>
        <end position="347"/>
    </location>
</feature>
<dbReference type="FunFam" id="3.40.50.150:FF:000596">
    <property type="entry name" value="Caffeic acid O-methyltransferase"/>
    <property type="match status" value="1"/>
</dbReference>
<dbReference type="InterPro" id="IPR001077">
    <property type="entry name" value="COMT_C"/>
</dbReference>
<dbReference type="InterPro" id="IPR036388">
    <property type="entry name" value="WH-like_DNA-bd_sf"/>
</dbReference>
<keyword evidence="5" id="KW-1133">Transmembrane helix</keyword>
<dbReference type="InterPro" id="IPR029063">
    <property type="entry name" value="SAM-dependent_MTases_sf"/>
</dbReference>
<dbReference type="eggNOG" id="KOG3178">
    <property type="taxonomic scope" value="Eukaryota"/>
</dbReference>
<dbReference type="Proteomes" id="UP000087171">
    <property type="component" value="Chromosome Ca3"/>
</dbReference>
<dbReference type="GO" id="GO:0046983">
    <property type="term" value="F:protein dimerization activity"/>
    <property type="evidence" value="ECO:0007669"/>
    <property type="project" value="InterPro"/>
</dbReference>
<evidence type="ECO:0000256" key="1">
    <source>
        <dbReference type="ARBA" id="ARBA00022603"/>
    </source>
</evidence>